<name>A0A843VA32_COLES</name>
<comment type="caution">
    <text evidence="2">The sequence shown here is derived from an EMBL/GenBank/DDBJ whole genome shotgun (WGS) entry which is preliminary data.</text>
</comment>
<proteinExistence type="predicted"/>
<dbReference type="AlphaFoldDB" id="A0A843VA32"/>
<accession>A0A843VA32</accession>
<feature type="compositionally biased region" description="Basic and acidic residues" evidence="1">
    <location>
        <begin position="245"/>
        <end position="263"/>
    </location>
</feature>
<reference evidence="2" key="1">
    <citation type="submission" date="2017-07" db="EMBL/GenBank/DDBJ databases">
        <title>Taro Niue Genome Assembly and Annotation.</title>
        <authorList>
            <person name="Atibalentja N."/>
            <person name="Keating K."/>
            <person name="Fields C.J."/>
        </authorList>
    </citation>
    <scope>NUCLEOTIDE SEQUENCE</scope>
    <source>
        <strain evidence="2">Niue_2</strain>
        <tissue evidence="2">Leaf</tissue>
    </source>
</reference>
<feature type="compositionally biased region" description="Basic residues" evidence="1">
    <location>
        <begin position="264"/>
        <end position="283"/>
    </location>
</feature>
<dbReference type="PANTHER" id="PTHR34684">
    <property type="entry name" value="OS08G0192200 PROTEIN"/>
    <property type="match status" value="1"/>
</dbReference>
<feature type="region of interest" description="Disordered" evidence="1">
    <location>
        <begin position="128"/>
        <end position="156"/>
    </location>
</feature>
<dbReference type="OrthoDB" id="552995at2759"/>
<dbReference type="Proteomes" id="UP000652761">
    <property type="component" value="Unassembled WGS sequence"/>
</dbReference>
<evidence type="ECO:0000313" key="2">
    <source>
        <dbReference type="EMBL" id="MQL93271.1"/>
    </source>
</evidence>
<evidence type="ECO:0000256" key="1">
    <source>
        <dbReference type="SAM" id="MobiDB-lite"/>
    </source>
</evidence>
<organism evidence="2 3">
    <name type="scientific">Colocasia esculenta</name>
    <name type="common">Wild taro</name>
    <name type="synonym">Arum esculentum</name>
    <dbReference type="NCBI Taxonomy" id="4460"/>
    <lineage>
        <taxon>Eukaryota</taxon>
        <taxon>Viridiplantae</taxon>
        <taxon>Streptophyta</taxon>
        <taxon>Embryophyta</taxon>
        <taxon>Tracheophyta</taxon>
        <taxon>Spermatophyta</taxon>
        <taxon>Magnoliopsida</taxon>
        <taxon>Liliopsida</taxon>
        <taxon>Araceae</taxon>
        <taxon>Aroideae</taxon>
        <taxon>Colocasieae</taxon>
        <taxon>Colocasia</taxon>
    </lineage>
</organism>
<dbReference type="PANTHER" id="PTHR34684:SF1">
    <property type="entry name" value="OS08G0192200 PROTEIN"/>
    <property type="match status" value="1"/>
</dbReference>
<gene>
    <name evidence="2" type="ORF">Taro_025920</name>
</gene>
<feature type="region of interest" description="Disordered" evidence="1">
    <location>
        <begin position="180"/>
        <end position="283"/>
    </location>
</feature>
<evidence type="ECO:0000313" key="3">
    <source>
        <dbReference type="Proteomes" id="UP000652761"/>
    </source>
</evidence>
<keyword evidence="3" id="KW-1185">Reference proteome</keyword>
<sequence>MAQAYYHQIPSDACALTFKRHFEQEEVDQFQKLLAFILPFHLHSGEDKWFWRWGKNGCFFVKSSYEGLWWDIARRTSHSITLRANRAVEVDEMWRAREKELELDNKLSHRSKDTAKYGGERYHDDLSKESTSLIRGKPSADIPVSQSSRKHKHRDLLSEEYEGLKDEEVEEFLQSRMKRGRGAIGSRMDEPGPYPVCGSSDQDEQLLVTHESSAGDEGKRQVLGPKKPSWLLTDEQHKKSPGRNSAKEDRASRSKRRQSEDKYTHKKSKEKRRKDKSRHDHKN</sequence>
<dbReference type="EMBL" id="NMUH01001540">
    <property type="protein sequence ID" value="MQL93271.1"/>
    <property type="molecule type" value="Genomic_DNA"/>
</dbReference>
<protein>
    <submittedName>
        <fullName evidence="2">Uncharacterized protein</fullName>
    </submittedName>
</protein>